<evidence type="ECO:0000256" key="2">
    <source>
        <dbReference type="SAM" id="SignalP"/>
    </source>
</evidence>
<dbReference type="InterPro" id="IPR054293">
    <property type="entry name" value="DUF7029"/>
</dbReference>
<dbReference type="Pfam" id="PF22974">
    <property type="entry name" value="DUF7029"/>
    <property type="match status" value="1"/>
</dbReference>
<proteinExistence type="predicted"/>
<gene>
    <name evidence="5" type="ORF">K461DRAFT_325051</name>
</gene>
<reference evidence="5" key="1">
    <citation type="journal article" date="2020" name="Stud. Mycol.">
        <title>101 Dothideomycetes genomes: a test case for predicting lifestyles and emergence of pathogens.</title>
        <authorList>
            <person name="Haridas S."/>
            <person name="Albert R."/>
            <person name="Binder M."/>
            <person name="Bloem J."/>
            <person name="Labutti K."/>
            <person name="Salamov A."/>
            <person name="Andreopoulos B."/>
            <person name="Baker S."/>
            <person name="Barry K."/>
            <person name="Bills G."/>
            <person name="Bluhm B."/>
            <person name="Cannon C."/>
            <person name="Castanera R."/>
            <person name="Culley D."/>
            <person name="Daum C."/>
            <person name="Ezra D."/>
            <person name="Gonzalez J."/>
            <person name="Henrissat B."/>
            <person name="Kuo A."/>
            <person name="Liang C."/>
            <person name="Lipzen A."/>
            <person name="Lutzoni F."/>
            <person name="Magnuson J."/>
            <person name="Mondo S."/>
            <person name="Nolan M."/>
            <person name="Ohm R."/>
            <person name="Pangilinan J."/>
            <person name="Park H.-J."/>
            <person name="Ramirez L."/>
            <person name="Alfaro M."/>
            <person name="Sun H."/>
            <person name="Tritt A."/>
            <person name="Yoshinaga Y."/>
            <person name="Zwiers L.-H."/>
            <person name="Turgeon B."/>
            <person name="Goodwin S."/>
            <person name="Spatafora J."/>
            <person name="Crous P."/>
            <person name="Grigoriev I."/>
        </authorList>
    </citation>
    <scope>NUCLEOTIDE SEQUENCE</scope>
    <source>
        <strain evidence="5">CBS 260.36</strain>
    </source>
</reference>
<protein>
    <recommendedName>
        <fullName evidence="7">Apple domain-containing protein</fullName>
    </recommendedName>
</protein>
<name>A0A9P4IR26_9PEZI</name>
<dbReference type="OrthoDB" id="160645at2759"/>
<evidence type="ECO:0000256" key="1">
    <source>
        <dbReference type="SAM" id="MobiDB-lite"/>
    </source>
</evidence>
<sequence>MVRAQFLSGLVWLSAATTGVVAKPVATPHMSAQTTVLKPYVPDHIDGTDVSLLAPASTSDAYYSGVSGASAVTVAKLSIGMKHKSVNLDHSSHISTVSCGVDHKSLNINFGTAQAFSTAQSSWKASKNLIFITSAPGCADDSQAAYFHATGLSFSQATLTVAAVGTAGDVKDYYSEFTVNIGSVDNSTALQTRDSTYSKSLTVPMSISPASNKLSSSPWGKQLPLYSSGSSTTGADFYCVDCGIKGSLSLTAAVSASLLKGLTDAYVSLNGNFHAGMALGVNARSSFSKSYSNTVANAPIGGVSIPKLLSIGPSLSLNVAADFNVASSGQLLAGGALDWPSIQAKLDFVNKGSTSVSGFKPNFNAQFQASGSATLTGHLGLPVSLAVGIDILNGHWKKSISLKDTPNLTLTSSFTGSVSKQNSLNRRDTCYGFPWTLGMSNVVDFTYGTSSSTLYSVNLPALACGCVGIAKPTTATTATSTNSPPRTSTGAATGPATTPAQIAPPAGNPATVTVTLPTPHASTVTVSVPASPALTETVTASGPPASTVTVTATPSGASGAATVTVTITDIGSGSAVLSTITSTTTATVTINPTTSLTTITTSFTASQSGTTQTMSAIARPSIGVSNSGGGWATCNNATGQWTESYGPQQAAMQVNAQGTCVDTPLNSWAMCAQKCAADNLFWGTGCTGVFWQQETLTCEFWATRIASGDASGAGYYDVLDVAGDVFA</sequence>
<evidence type="ECO:0000259" key="3">
    <source>
        <dbReference type="Pfam" id="PF22974"/>
    </source>
</evidence>
<dbReference type="Proteomes" id="UP000799439">
    <property type="component" value="Unassembled WGS sequence"/>
</dbReference>
<comment type="caution">
    <text evidence="5">The sequence shown here is derived from an EMBL/GenBank/DDBJ whole genome shotgun (WGS) entry which is preliminary data.</text>
</comment>
<feature type="chain" id="PRO_5040456656" description="Apple domain-containing protein" evidence="2">
    <location>
        <begin position="23"/>
        <end position="727"/>
    </location>
</feature>
<feature type="signal peptide" evidence="2">
    <location>
        <begin position="1"/>
        <end position="22"/>
    </location>
</feature>
<dbReference type="Pfam" id="PF23865">
    <property type="entry name" value="DUF7223"/>
    <property type="match status" value="1"/>
</dbReference>
<keyword evidence="6" id="KW-1185">Reference proteome</keyword>
<evidence type="ECO:0000259" key="4">
    <source>
        <dbReference type="Pfam" id="PF23865"/>
    </source>
</evidence>
<organism evidence="5 6">
    <name type="scientific">Myriangium duriaei CBS 260.36</name>
    <dbReference type="NCBI Taxonomy" id="1168546"/>
    <lineage>
        <taxon>Eukaryota</taxon>
        <taxon>Fungi</taxon>
        <taxon>Dikarya</taxon>
        <taxon>Ascomycota</taxon>
        <taxon>Pezizomycotina</taxon>
        <taxon>Dothideomycetes</taxon>
        <taxon>Dothideomycetidae</taxon>
        <taxon>Myriangiales</taxon>
        <taxon>Myriangiaceae</taxon>
        <taxon>Myriangium</taxon>
    </lineage>
</organism>
<keyword evidence="2" id="KW-0732">Signal</keyword>
<dbReference type="EMBL" id="ML996094">
    <property type="protein sequence ID" value="KAF2148126.1"/>
    <property type="molecule type" value="Genomic_DNA"/>
</dbReference>
<dbReference type="InterPro" id="IPR055647">
    <property type="entry name" value="DUF7223"/>
</dbReference>
<evidence type="ECO:0000313" key="6">
    <source>
        <dbReference type="Proteomes" id="UP000799439"/>
    </source>
</evidence>
<feature type="domain" description="DUF7029" evidence="3">
    <location>
        <begin position="80"/>
        <end position="177"/>
    </location>
</feature>
<accession>A0A9P4IR26</accession>
<evidence type="ECO:0000313" key="5">
    <source>
        <dbReference type="EMBL" id="KAF2148126.1"/>
    </source>
</evidence>
<dbReference type="AlphaFoldDB" id="A0A9P4IR26"/>
<feature type="region of interest" description="Disordered" evidence="1">
    <location>
        <begin position="475"/>
        <end position="505"/>
    </location>
</feature>
<evidence type="ECO:0008006" key="7">
    <source>
        <dbReference type="Google" id="ProtNLM"/>
    </source>
</evidence>
<feature type="domain" description="DUF7223" evidence="4">
    <location>
        <begin position="235"/>
        <end position="420"/>
    </location>
</feature>